<dbReference type="EMBL" id="MFNF01000001">
    <property type="protein sequence ID" value="OGH04904.1"/>
    <property type="molecule type" value="Genomic_DNA"/>
</dbReference>
<keyword evidence="5 6" id="KW-0472">Membrane</keyword>
<feature type="transmembrane region" description="Helical" evidence="6">
    <location>
        <begin position="52"/>
        <end position="76"/>
    </location>
</feature>
<evidence type="ECO:0000313" key="8">
    <source>
        <dbReference type="Proteomes" id="UP000177583"/>
    </source>
</evidence>
<evidence type="ECO:0008006" key="9">
    <source>
        <dbReference type="Google" id="ProtNLM"/>
    </source>
</evidence>
<organism evidence="7 8">
    <name type="scientific">Candidatus Lambdaproteobacteria bacterium RIFOXYD2_FULL_56_26</name>
    <dbReference type="NCBI Taxonomy" id="1817773"/>
    <lineage>
        <taxon>Bacteria</taxon>
        <taxon>Pseudomonadati</taxon>
        <taxon>Pseudomonadota</taxon>
        <taxon>Candidatus Lambdaproteobacteria</taxon>
    </lineage>
</organism>
<comment type="subcellular location">
    <subcellularLocation>
        <location evidence="1">Cell membrane</location>
        <topology evidence="1">Multi-pass membrane protein</topology>
    </subcellularLocation>
</comment>
<sequence length="393" mass="45026">MILFWYAVGELLFPLGLGAGVLSAIMMMDQIYKFVPFLRAGGLELAPLGWMMVYTLPTIIMLTTPISLMVGTYAGLNRLSQDYEIIAMRAAGVSLRFLFKPVLFVALMVALLVTWLSFYASPWGVRGLEQLKYEILKKQTRISLTEGRINNFFGQKSIYIFQKKDELLTGVFIADWKDPEGASLIEAKQGKIQFDEKHRRIFLVLYQGRIHQLGEDQSHRIIDFAQLDYHLNSPDPDRSNLPSRYRNPNKAVPLNDMQMSIERLWEEVGKAEPQSQPYREYLDEFHGRITTILSCFAFAIFSLPMGVFDPRNPKTLRFVYMIVMMVLYYSIYSQARGLMVQGKGSAALMYLPLVFGVALGLFNYFKINYDLTSIPGWLAQQLRGTRTNKPKQP</sequence>
<keyword evidence="2" id="KW-1003">Cell membrane</keyword>
<feature type="transmembrane region" description="Helical" evidence="6">
    <location>
        <begin position="12"/>
        <end position="32"/>
    </location>
</feature>
<evidence type="ECO:0000256" key="4">
    <source>
        <dbReference type="ARBA" id="ARBA00022989"/>
    </source>
</evidence>
<reference evidence="7 8" key="1">
    <citation type="journal article" date="2016" name="Nat. Commun.">
        <title>Thousands of microbial genomes shed light on interconnected biogeochemical processes in an aquifer system.</title>
        <authorList>
            <person name="Anantharaman K."/>
            <person name="Brown C.T."/>
            <person name="Hug L.A."/>
            <person name="Sharon I."/>
            <person name="Castelle C.J."/>
            <person name="Probst A.J."/>
            <person name="Thomas B.C."/>
            <person name="Singh A."/>
            <person name="Wilkins M.J."/>
            <person name="Karaoz U."/>
            <person name="Brodie E.L."/>
            <person name="Williams K.H."/>
            <person name="Hubbard S.S."/>
            <person name="Banfield J.F."/>
        </authorList>
    </citation>
    <scope>NUCLEOTIDE SEQUENCE [LARGE SCALE GENOMIC DNA]</scope>
</reference>
<feature type="transmembrane region" description="Helical" evidence="6">
    <location>
        <begin position="285"/>
        <end position="306"/>
    </location>
</feature>
<dbReference type="GO" id="GO:0043190">
    <property type="term" value="C:ATP-binding cassette (ABC) transporter complex"/>
    <property type="evidence" value="ECO:0007669"/>
    <property type="project" value="TreeGrafter"/>
</dbReference>
<evidence type="ECO:0000256" key="3">
    <source>
        <dbReference type="ARBA" id="ARBA00022692"/>
    </source>
</evidence>
<feature type="transmembrane region" description="Helical" evidence="6">
    <location>
        <begin position="347"/>
        <end position="365"/>
    </location>
</feature>
<protein>
    <recommendedName>
        <fullName evidence="9">Lipopolysaccharide export system permease protein LptF</fullName>
    </recommendedName>
</protein>
<accession>A0A1F6H3M2</accession>
<dbReference type="Proteomes" id="UP000177583">
    <property type="component" value="Unassembled WGS sequence"/>
</dbReference>
<feature type="transmembrane region" description="Helical" evidence="6">
    <location>
        <begin position="318"/>
        <end position="335"/>
    </location>
</feature>
<evidence type="ECO:0000256" key="1">
    <source>
        <dbReference type="ARBA" id="ARBA00004651"/>
    </source>
</evidence>
<gene>
    <name evidence="7" type="ORF">A2557_07975</name>
</gene>
<comment type="caution">
    <text evidence="7">The sequence shown here is derived from an EMBL/GenBank/DDBJ whole genome shotgun (WGS) entry which is preliminary data.</text>
</comment>
<evidence type="ECO:0000256" key="2">
    <source>
        <dbReference type="ARBA" id="ARBA00022475"/>
    </source>
</evidence>
<dbReference type="GO" id="GO:0015920">
    <property type="term" value="P:lipopolysaccharide transport"/>
    <property type="evidence" value="ECO:0007669"/>
    <property type="project" value="TreeGrafter"/>
</dbReference>
<dbReference type="PANTHER" id="PTHR33529">
    <property type="entry name" value="SLR0882 PROTEIN-RELATED"/>
    <property type="match status" value="1"/>
</dbReference>
<keyword evidence="4 6" id="KW-1133">Transmembrane helix</keyword>
<keyword evidence="3 6" id="KW-0812">Transmembrane</keyword>
<evidence type="ECO:0000256" key="6">
    <source>
        <dbReference type="SAM" id="Phobius"/>
    </source>
</evidence>
<name>A0A1F6H3M2_9PROT</name>
<evidence type="ECO:0000313" key="7">
    <source>
        <dbReference type="EMBL" id="OGH04904.1"/>
    </source>
</evidence>
<proteinExistence type="predicted"/>
<feature type="transmembrane region" description="Helical" evidence="6">
    <location>
        <begin position="97"/>
        <end position="118"/>
    </location>
</feature>
<dbReference type="InterPro" id="IPR005495">
    <property type="entry name" value="LptG/LptF_permease"/>
</dbReference>
<dbReference type="AlphaFoldDB" id="A0A1F6H3M2"/>
<dbReference type="Pfam" id="PF03739">
    <property type="entry name" value="LptF_LptG"/>
    <property type="match status" value="1"/>
</dbReference>
<dbReference type="PANTHER" id="PTHR33529:SF6">
    <property type="entry name" value="YJGP_YJGQ FAMILY PERMEASE"/>
    <property type="match status" value="1"/>
</dbReference>
<evidence type="ECO:0000256" key="5">
    <source>
        <dbReference type="ARBA" id="ARBA00023136"/>
    </source>
</evidence>